<feature type="region of interest" description="Disordered" evidence="1">
    <location>
        <begin position="205"/>
        <end position="229"/>
    </location>
</feature>
<dbReference type="AlphaFoldDB" id="A0A0F8XGF1"/>
<feature type="non-terminal residue" evidence="2">
    <location>
        <position position="1"/>
    </location>
</feature>
<sequence>IGLFKNPGQTWRRDAKRVKDHDFRSEAVGIASPYGIYDIWRNFGVLVVGQSADTPEFAVNSIVTWWRKHGRHHYPTAKRLLILADCGGSNGARPRAWKRFLQERLSDEFGLTVTVAHYPTGASKWNPIEHRMFSEIAKNWAGVPLESFDIVVNFAENTQTKTGLQIKAYRDRRVYEKGIKVPEKVFQQISISRNDALGSWNYTFSPRTRGDDTQPNRDSEIDITTSNVSPSTLTPFRASALQEM</sequence>
<evidence type="ECO:0000313" key="2">
    <source>
        <dbReference type="EMBL" id="KKK68252.1"/>
    </source>
</evidence>
<dbReference type="Pfam" id="PF07592">
    <property type="entry name" value="DDE_Tnp_ISAZ013"/>
    <property type="match status" value="1"/>
</dbReference>
<protein>
    <recommendedName>
        <fullName evidence="3">ISAzo13 family transposase</fullName>
    </recommendedName>
</protein>
<gene>
    <name evidence="2" type="ORF">LCGC14_2945920</name>
</gene>
<feature type="compositionally biased region" description="Basic and acidic residues" evidence="1">
    <location>
        <begin position="208"/>
        <end position="220"/>
    </location>
</feature>
<dbReference type="NCBIfam" id="NF033519">
    <property type="entry name" value="transpos_ISAzo13"/>
    <property type="match status" value="1"/>
</dbReference>
<dbReference type="EMBL" id="LAZR01059224">
    <property type="protein sequence ID" value="KKK68252.1"/>
    <property type="molecule type" value="Genomic_DNA"/>
</dbReference>
<evidence type="ECO:0000256" key="1">
    <source>
        <dbReference type="SAM" id="MobiDB-lite"/>
    </source>
</evidence>
<organism evidence="2">
    <name type="scientific">marine sediment metagenome</name>
    <dbReference type="NCBI Taxonomy" id="412755"/>
    <lineage>
        <taxon>unclassified sequences</taxon>
        <taxon>metagenomes</taxon>
        <taxon>ecological metagenomes</taxon>
    </lineage>
</organism>
<accession>A0A0F8XGF1</accession>
<reference evidence="2" key="1">
    <citation type="journal article" date="2015" name="Nature">
        <title>Complex archaea that bridge the gap between prokaryotes and eukaryotes.</title>
        <authorList>
            <person name="Spang A."/>
            <person name="Saw J.H."/>
            <person name="Jorgensen S.L."/>
            <person name="Zaremba-Niedzwiedzka K."/>
            <person name="Martijn J."/>
            <person name="Lind A.E."/>
            <person name="van Eijk R."/>
            <person name="Schleper C."/>
            <person name="Guy L."/>
            <person name="Ettema T.J."/>
        </authorList>
    </citation>
    <scope>NUCLEOTIDE SEQUENCE</scope>
</reference>
<evidence type="ECO:0008006" key="3">
    <source>
        <dbReference type="Google" id="ProtNLM"/>
    </source>
</evidence>
<name>A0A0F8XGF1_9ZZZZ</name>
<dbReference type="InterPro" id="IPR011518">
    <property type="entry name" value="Transposase_36"/>
</dbReference>
<comment type="caution">
    <text evidence="2">The sequence shown here is derived from an EMBL/GenBank/DDBJ whole genome shotgun (WGS) entry which is preliminary data.</text>
</comment>
<proteinExistence type="predicted"/>